<sequence>MAETTPHLIPCADGFELRATLHSPEGPAGAVVLMHPATAVPERMYFAFARRLASEGFVVVTYNYRGVQPHGAAKRVRAGFSTWAEQDVEAVTHWAATKHPGLPLLAVGHSFGGHAIGLCESSQRLRAAVMITSHAGCLRFVRSWGERLKVALLLKVIGPFCARVLGYVPGRKLGIGEDLPAQVMLEWSRWTSLPEYFFDDPSMDARARFSRPRMPVLSIGMEDDPWAPAEAVDLISRHLTGCPVERRQFTRADSGGHDIGHLGFFRERHAATLWPVVSDWLHRHATERA</sequence>
<dbReference type="InterPro" id="IPR029058">
    <property type="entry name" value="AB_hydrolase_fold"/>
</dbReference>
<evidence type="ECO:0000259" key="1">
    <source>
        <dbReference type="Pfam" id="PF12146"/>
    </source>
</evidence>
<evidence type="ECO:0000313" key="2">
    <source>
        <dbReference type="EMBL" id="RKH93267.1"/>
    </source>
</evidence>
<gene>
    <name evidence="2" type="ORF">D7Y13_34660</name>
</gene>
<dbReference type="EMBL" id="RAWI01000414">
    <property type="protein sequence ID" value="RKH93267.1"/>
    <property type="molecule type" value="Genomic_DNA"/>
</dbReference>
<dbReference type="Proteomes" id="UP000278907">
    <property type="component" value="Unassembled WGS sequence"/>
</dbReference>
<dbReference type="Pfam" id="PF12146">
    <property type="entry name" value="Hydrolase_4"/>
    <property type="match status" value="1"/>
</dbReference>
<dbReference type="InterPro" id="IPR017208">
    <property type="entry name" value="UCP037442_abhydr"/>
</dbReference>
<protein>
    <submittedName>
        <fullName evidence="2">Alpha/beta fold hydrolase</fullName>
    </submittedName>
</protein>
<evidence type="ECO:0000313" key="3">
    <source>
        <dbReference type="Proteomes" id="UP000278907"/>
    </source>
</evidence>
<dbReference type="SUPFAM" id="SSF53474">
    <property type="entry name" value="alpha/beta-Hydrolases"/>
    <property type="match status" value="1"/>
</dbReference>
<proteinExistence type="predicted"/>
<feature type="domain" description="Serine aminopeptidase S33" evidence="1">
    <location>
        <begin position="27"/>
        <end position="116"/>
    </location>
</feature>
<keyword evidence="3" id="KW-1185">Reference proteome</keyword>
<dbReference type="GO" id="GO:0016787">
    <property type="term" value="F:hydrolase activity"/>
    <property type="evidence" value="ECO:0007669"/>
    <property type="project" value="UniProtKB-KW"/>
</dbReference>
<reference evidence="2 3" key="1">
    <citation type="submission" date="2018-09" db="EMBL/GenBank/DDBJ databases">
        <authorList>
            <person name="Livingstone P.G."/>
            <person name="Whitworth D.E."/>
        </authorList>
    </citation>
    <scope>NUCLEOTIDE SEQUENCE [LARGE SCALE GENOMIC DNA]</scope>
    <source>
        <strain evidence="2 3">CA031B</strain>
    </source>
</reference>
<dbReference type="Gene3D" id="3.40.50.1820">
    <property type="entry name" value="alpha/beta hydrolase"/>
    <property type="match status" value="1"/>
</dbReference>
<dbReference type="PIRSF" id="PIRSF037442">
    <property type="entry name" value="UCP037442_abhydr"/>
    <property type="match status" value="1"/>
</dbReference>
<dbReference type="InterPro" id="IPR022742">
    <property type="entry name" value="Hydrolase_4"/>
</dbReference>
<accession>A0ABX9Q9J9</accession>
<name>A0ABX9Q9J9_9BACT</name>
<comment type="caution">
    <text evidence="2">The sequence shown here is derived from an EMBL/GenBank/DDBJ whole genome shotgun (WGS) entry which is preliminary data.</text>
</comment>
<organism evidence="2 3">
    <name type="scientific">Corallococcus praedator</name>
    <dbReference type="NCBI Taxonomy" id="2316724"/>
    <lineage>
        <taxon>Bacteria</taxon>
        <taxon>Pseudomonadati</taxon>
        <taxon>Myxococcota</taxon>
        <taxon>Myxococcia</taxon>
        <taxon>Myxococcales</taxon>
        <taxon>Cystobacterineae</taxon>
        <taxon>Myxococcaceae</taxon>
        <taxon>Corallococcus</taxon>
    </lineage>
</organism>
<keyword evidence="2" id="KW-0378">Hydrolase</keyword>